<dbReference type="InterPro" id="IPR001609">
    <property type="entry name" value="Myosin_head_motor_dom-like"/>
</dbReference>
<reference evidence="8 9" key="2">
    <citation type="submission" date="2018-11" db="EMBL/GenBank/DDBJ databases">
        <authorList>
            <consortium name="Pathogen Informatics"/>
        </authorList>
    </citation>
    <scope>NUCLEOTIDE SEQUENCE [LARGE SCALE GENOMIC DNA]</scope>
</reference>
<dbReference type="GO" id="GO:0000146">
    <property type="term" value="F:microfilament motor activity"/>
    <property type="evidence" value="ECO:0007669"/>
    <property type="project" value="TreeGrafter"/>
</dbReference>
<evidence type="ECO:0000256" key="6">
    <source>
        <dbReference type="PROSITE-ProRule" id="PRU00782"/>
    </source>
</evidence>
<dbReference type="OrthoDB" id="6108017at2759"/>
<dbReference type="PANTHER" id="PTHR13140:SF706">
    <property type="entry name" value="DILUTE CLASS UNCONVENTIONAL MYOSIN, ISOFORM C"/>
    <property type="match status" value="1"/>
</dbReference>
<protein>
    <submittedName>
        <fullName evidence="10">Myosin motor domain-containing protein</fullName>
    </submittedName>
</protein>
<dbReference type="WBParaSite" id="HDID_0000485601-mRNA-1">
    <property type="protein sequence ID" value="HDID_0000485601-mRNA-1"/>
    <property type="gene ID" value="HDID_0000485601"/>
</dbReference>
<dbReference type="GO" id="GO:0007015">
    <property type="term" value="P:actin filament organization"/>
    <property type="evidence" value="ECO:0007669"/>
    <property type="project" value="TreeGrafter"/>
</dbReference>
<keyword evidence="4 6" id="KW-0505">Motor protein</keyword>
<dbReference type="EMBL" id="UYSG01002073">
    <property type="protein sequence ID" value="VDL56668.1"/>
    <property type="molecule type" value="Genomic_DNA"/>
</dbReference>
<dbReference type="Proteomes" id="UP000274504">
    <property type="component" value="Unassembled WGS sequence"/>
</dbReference>
<dbReference type="SMART" id="SM00242">
    <property type="entry name" value="MYSc"/>
    <property type="match status" value="1"/>
</dbReference>
<dbReference type="STRING" id="6216.A0A0R3SIU1"/>
<evidence type="ECO:0000313" key="8">
    <source>
        <dbReference type="EMBL" id="VDL56668.1"/>
    </source>
</evidence>
<keyword evidence="5 6" id="KW-0009">Actin-binding</keyword>
<proteinExistence type="inferred from homology"/>
<dbReference type="SUPFAM" id="SSF52540">
    <property type="entry name" value="P-loop containing nucleoside triphosphate hydrolases"/>
    <property type="match status" value="1"/>
</dbReference>
<dbReference type="GO" id="GO:0005524">
    <property type="term" value="F:ATP binding"/>
    <property type="evidence" value="ECO:0007669"/>
    <property type="project" value="UniProtKB-UniRule"/>
</dbReference>
<feature type="region of interest" description="Actin-binding" evidence="6">
    <location>
        <begin position="435"/>
        <end position="457"/>
    </location>
</feature>
<comment type="similarity">
    <text evidence="6">Belongs to the TRAFAC class myosin-kinesin ATPase superfamily. Myosin family.</text>
</comment>
<dbReference type="GO" id="GO:0016459">
    <property type="term" value="C:myosin complex"/>
    <property type="evidence" value="ECO:0007669"/>
    <property type="project" value="UniProtKB-KW"/>
</dbReference>
<evidence type="ECO:0000256" key="1">
    <source>
        <dbReference type="ARBA" id="ARBA00022741"/>
    </source>
</evidence>
<dbReference type="GO" id="GO:0016020">
    <property type="term" value="C:membrane"/>
    <property type="evidence" value="ECO:0007669"/>
    <property type="project" value="TreeGrafter"/>
</dbReference>
<dbReference type="PROSITE" id="PS51456">
    <property type="entry name" value="MYOSIN_MOTOR"/>
    <property type="match status" value="1"/>
</dbReference>
<evidence type="ECO:0000313" key="10">
    <source>
        <dbReference type="WBParaSite" id="HDID_0000485601-mRNA-1"/>
    </source>
</evidence>
<organism evidence="10">
    <name type="scientific">Hymenolepis diminuta</name>
    <name type="common">Rat tapeworm</name>
    <dbReference type="NCBI Taxonomy" id="6216"/>
    <lineage>
        <taxon>Eukaryota</taxon>
        <taxon>Metazoa</taxon>
        <taxon>Spiralia</taxon>
        <taxon>Lophotrochozoa</taxon>
        <taxon>Platyhelminthes</taxon>
        <taxon>Cestoda</taxon>
        <taxon>Eucestoda</taxon>
        <taxon>Cyclophyllidea</taxon>
        <taxon>Hymenolepididae</taxon>
        <taxon>Hymenolepis</taxon>
    </lineage>
</organism>
<dbReference type="Gene3D" id="3.40.850.10">
    <property type="entry name" value="Kinesin motor domain"/>
    <property type="match status" value="1"/>
</dbReference>
<evidence type="ECO:0000256" key="2">
    <source>
        <dbReference type="ARBA" id="ARBA00022840"/>
    </source>
</evidence>
<accession>A0A0R3SIU1</accession>
<dbReference type="AlphaFoldDB" id="A0A0R3SIU1"/>
<reference evidence="10" key="1">
    <citation type="submission" date="2017-02" db="UniProtKB">
        <authorList>
            <consortium name="WormBaseParasite"/>
        </authorList>
    </citation>
    <scope>IDENTIFICATION</scope>
</reference>
<evidence type="ECO:0000256" key="4">
    <source>
        <dbReference type="ARBA" id="ARBA00023175"/>
    </source>
</evidence>
<evidence type="ECO:0000259" key="7">
    <source>
        <dbReference type="PROSITE" id="PS51456"/>
    </source>
</evidence>
<evidence type="ECO:0000256" key="3">
    <source>
        <dbReference type="ARBA" id="ARBA00023123"/>
    </source>
</evidence>
<dbReference type="InterPro" id="IPR027417">
    <property type="entry name" value="P-loop_NTPase"/>
</dbReference>
<dbReference type="Gene3D" id="1.20.58.530">
    <property type="match status" value="1"/>
</dbReference>
<dbReference type="PRINTS" id="PR00193">
    <property type="entry name" value="MYOSINHEAVY"/>
</dbReference>
<keyword evidence="2 6" id="KW-0067">ATP-binding</keyword>
<dbReference type="PANTHER" id="PTHR13140">
    <property type="entry name" value="MYOSIN"/>
    <property type="match status" value="1"/>
</dbReference>
<feature type="domain" description="Myosin motor" evidence="7">
    <location>
        <begin position="1"/>
        <end position="536"/>
    </location>
</feature>
<keyword evidence="3 6" id="KW-0518">Myosin</keyword>
<name>A0A0R3SIU1_HYMDI</name>
<evidence type="ECO:0000313" key="9">
    <source>
        <dbReference type="Proteomes" id="UP000274504"/>
    </source>
</evidence>
<dbReference type="Gene3D" id="1.20.120.720">
    <property type="entry name" value="Myosin VI head, motor domain, U50 subdomain"/>
    <property type="match status" value="1"/>
</dbReference>
<feature type="binding site" evidence="6">
    <location>
        <begin position="43"/>
        <end position="50"/>
    </location>
    <ligand>
        <name>ATP</name>
        <dbReference type="ChEBI" id="CHEBI:30616"/>
    </ligand>
</feature>
<gene>
    <name evidence="8" type="ORF">HDID_LOCUS4854</name>
</gene>
<keyword evidence="1 6" id="KW-0547">Nucleotide-binding</keyword>
<dbReference type="Pfam" id="PF00063">
    <property type="entry name" value="Myosin_head"/>
    <property type="match status" value="2"/>
</dbReference>
<dbReference type="InterPro" id="IPR036961">
    <property type="entry name" value="Kinesin_motor_dom_sf"/>
</dbReference>
<dbReference type="GO" id="GO:0005737">
    <property type="term" value="C:cytoplasm"/>
    <property type="evidence" value="ECO:0007669"/>
    <property type="project" value="TreeGrafter"/>
</dbReference>
<evidence type="ECO:0000256" key="5">
    <source>
        <dbReference type="ARBA" id="ARBA00023203"/>
    </source>
</evidence>
<sequence>MSAYNQNSVDSEIKRDPHIFAIADEALSRMKILHQNQSIIISGESGAGKTVAAGHVLTYLTVMTSQRGCAPVKSGASMQKRVLASSSLLESLGNAKTVRNDNSSRFGKFIEVGFSQSSNRLVRANIKTFLLEKSRVVIQNEQERNYHIFYQILAAANDPEVKKSLPIFHDLHLGDFSTFYYSNLKDSERDDLVDFDTTTKAMRNLALLAAVLHLGNVAFIETAQDGSQISTANEKSLFYALRALNCKNATEVGCNIAEALCHRIIHTTEGDMKKCLSVQEAISARDSLAKLIYQQLFRWIVKRCNEALDARSNVFQLEQEEYMREGLEWAFVDYYDNEPCIKLFEGPMGLIALLNDECKLLKPQDKNWLSRICNEHLGRSHDFSQSKLWAQERFIIQHFSEAVEYTVEGFVEKNLDRIIPEHENILTYSEFSESLKSLMEILNSTTCHYVRCIKPNDDKAPFTFCPERVMQQLRACGVLQTIKISAAGFPTRCSYEDFLSRYWQLCPQGVSQGDNPVKSSELIIQNAIEASANCVL</sequence>
<dbReference type="GO" id="GO:0051015">
    <property type="term" value="F:actin filament binding"/>
    <property type="evidence" value="ECO:0007669"/>
    <property type="project" value="TreeGrafter"/>
</dbReference>